<protein>
    <submittedName>
        <fullName evidence="1">Uncharacterized protein MANES_04G084000</fullName>
    </submittedName>
</protein>
<sequence length="31" mass="3537">MWKCILESGINMLLGRRNLVFALLLGPIFCD</sequence>
<evidence type="ECO:0000313" key="1">
    <source>
        <dbReference type="EMBL" id="MBX05578.1"/>
    </source>
</evidence>
<accession>A0A2P2KIN0</accession>
<proteinExistence type="predicted"/>
<dbReference type="EMBL" id="GGEC01025094">
    <property type="protein sequence ID" value="MBX05578.1"/>
    <property type="molecule type" value="Transcribed_RNA"/>
</dbReference>
<organism evidence="1">
    <name type="scientific">Rhizophora mucronata</name>
    <name type="common">Asiatic mangrove</name>
    <dbReference type="NCBI Taxonomy" id="61149"/>
    <lineage>
        <taxon>Eukaryota</taxon>
        <taxon>Viridiplantae</taxon>
        <taxon>Streptophyta</taxon>
        <taxon>Embryophyta</taxon>
        <taxon>Tracheophyta</taxon>
        <taxon>Spermatophyta</taxon>
        <taxon>Magnoliopsida</taxon>
        <taxon>eudicotyledons</taxon>
        <taxon>Gunneridae</taxon>
        <taxon>Pentapetalae</taxon>
        <taxon>rosids</taxon>
        <taxon>fabids</taxon>
        <taxon>Malpighiales</taxon>
        <taxon>Rhizophoraceae</taxon>
        <taxon>Rhizophora</taxon>
    </lineage>
</organism>
<name>A0A2P2KIN0_RHIMU</name>
<dbReference type="AlphaFoldDB" id="A0A2P2KIN0"/>
<reference evidence="1" key="1">
    <citation type="submission" date="2018-02" db="EMBL/GenBank/DDBJ databases">
        <title>Rhizophora mucronata_Transcriptome.</title>
        <authorList>
            <person name="Meera S.P."/>
            <person name="Sreeshan A."/>
            <person name="Augustine A."/>
        </authorList>
    </citation>
    <scope>NUCLEOTIDE SEQUENCE</scope>
    <source>
        <tissue evidence="1">Leaf</tissue>
    </source>
</reference>